<dbReference type="InterPro" id="IPR000182">
    <property type="entry name" value="GNAT_dom"/>
</dbReference>
<dbReference type="Pfam" id="PF00583">
    <property type="entry name" value="Acetyltransf_1"/>
    <property type="match status" value="1"/>
</dbReference>
<dbReference type="RefSeq" id="WP_343905448.1">
    <property type="nucleotide sequence ID" value="NZ_BAAAJE010000002.1"/>
</dbReference>
<dbReference type="PANTHER" id="PTHR43877">
    <property type="entry name" value="AMINOALKYLPHOSPHONATE N-ACETYLTRANSFERASE-RELATED-RELATED"/>
    <property type="match status" value="1"/>
</dbReference>
<dbReference type="Proteomes" id="UP001499979">
    <property type="component" value="Unassembled WGS sequence"/>
</dbReference>
<dbReference type="Gene3D" id="3.40.630.30">
    <property type="match status" value="1"/>
</dbReference>
<evidence type="ECO:0000256" key="1">
    <source>
        <dbReference type="ARBA" id="ARBA00022679"/>
    </source>
</evidence>
<evidence type="ECO:0000313" key="5">
    <source>
        <dbReference type="Proteomes" id="UP001499979"/>
    </source>
</evidence>
<dbReference type="EMBL" id="BAAAJE010000002">
    <property type="protein sequence ID" value="GAA1128749.1"/>
    <property type="molecule type" value="Genomic_DNA"/>
</dbReference>
<sequence>MSELAVRRATPADLDAAGEVTVAAYAEFTEGPDDHYVALLRDAARRDREAELWVAERSGEVVGTVTIALPGSPWREIGADDEGEFRMLAVSPAARRQGVGEALTGLVMDRFRSLGFRAVVLSSLAQMTSAHRVYERHGFRRAPERDWAPVPGVDLVAFVAEL</sequence>
<evidence type="ECO:0000313" key="4">
    <source>
        <dbReference type="EMBL" id="GAA1128749.1"/>
    </source>
</evidence>
<dbReference type="InterPro" id="IPR016181">
    <property type="entry name" value="Acyl_CoA_acyltransferase"/>
</dbReference>
<dbReference type="SUPFAM" id="SSF55729">
    <property type="entry name" value="Acyl-CoA N-acyltransferases (Nat)"/>
    <property type="match status" value="1"/>
</dbReference>
<accession>A0ABP4EV86</accession>
<reference evidence="5" key="1">
    <citation type="journal article" date="2019" name="Int. J. Syst. Evol. Microbiol.">
        <title>The Global Catalogue of Microorganisms (GCM) 10K type strain sequencing project: providing services to taxonomists for standard genome sequencing and annotation.</title>
        <authorList>
            <consortium name="The Broad Institute Genomics Platform"/>
            <consortium name="The Broad Institute Genome Sequencing Center for Infectious Disease"/>
            <person name="Wu L."/>
            <person name="Ma J."/>
        </authorList>
    </citation>
    <scope>NUCLEOTIDE SEQUENCE [LARGE SCALE GENOMIC DNA]</scope>
    <source>
        <strain evidence="5">JCM 11813</strain>
    </source>
</reference>
<comment type="caution">
    <text evidence="4">The sequence shown here is derived from an EMBL/GenBank/DDBJ whole genome shotgun (WGS) entry which is preliminary data.</text>
</comment>
<dbReference type="InterPro" id="IPR050832">
    <property type="entry name" value="Bact_Acetyltransf"/>
</dbReference>
<evidence type="ECO:0000256" key="2">
    <source>
        <dbReference type="ARBA" id="ARBA00023315"/>
    </source>
</evidence>
<protein>
    <submittedName>
        <fullName evidence="4">GNAT family N-acetyltransferase</fullName>
    </submittedName>
</protein>
<feature type="domain" description="N-acetyltransferase" evidence="3">
    <location>
        <begin position="4"/>
        <end position="162"/>
    </location>
</feature>
<name>A0ABP4EV86_9ACTN</name>
<evidence type="ECO:0000259" key="3">
    <source>
        <dbReference type="PROSITE" id="PS51186"/>
    </source>
</evidence>
<keyword evidence="5" id="KW-1185">Reference proteome</keyword>
<organism evidence="4 5">
    <name type="scientific">Nocardioides aquiterrae</name>
    <dbReference type="NCBI Taxonomy" id="203799"/>
    <lineage>
        <taxon>Bacteria</taxon>
        <taxon>Bacillati</taxon>
        <taxon>Actinomycetota</taxon>
        <taxon>Actinomycetes</taxon>
        <taxon>Propionibacteriales</taxon>
        <taxon>Nocardioidaceae</taxon>
        <taxon>Nocardioides</taxon>
    </lineage>
</organism>
<proteinExistence type="predicted"/>
<keyword evidence="2" id="KW-0012">Acyltransferase</keyword>
<dbReference type="CDD" id="cd04301">
    <property type="entry name" value="NAT_SF"/>
    <property type="match status" value="1"/>
</dbReference>
<gene>
    <name evidence="4" type="ORF">GCM10009606_05580</name>
</gene>
<keyword evidence="1" id="KW-0808">Transferase</keyword>
<dbReference type="PROSITE" id="PS51186">
    <property type="entry name" value="GNAT"/>
    <property type="match status" value="1"/>
</dbReference>